<organism evidence="14 15">
    <name type="scientific">Daphnia galeata</name>
    <dbReference type="NCBI Taxonomy" id="27404"/>
    <lineage>
        <taxon>Eukaryota</taxon>
        <taxon>Metazoa</taxon>
        <taxon>Ecdysozoa</taxon>
        <taxon>Arthropoda</taxon>
        <taxon>Crustacea</taxon>
        <taxon>Branchiopoda</taxon>
        <taxon>Diplostraca</taxon>
        <taxon>Cladocera</taxon>
        <taxon>Anomopoda</taxon>
        <taxon>Daphniidae</taxon>
        <taxon>Daphnia</taxon>
    </lineage>
</organism>
<dbReference type="Pfam" id="PF01205">
    <property type="entry name" value="Impact_N"/>
    <property type="match status" value="1"/>
</dbReference>
<feature type="region of interest" description="Disordered" evidence="11">
    <location>
        <begin position="457"/>
        <end position="494"/>
    </location>
</feature>
<keyword evidence="8 10" id="KW-0129">CBS domain</keyword>
<dbReference type="InterPro" id="IPR050511">
    <property type="entry name" value="AMPK_gamma/SDS23_families"/>
</dbReference>
<dbReference type="GO" id="GO:0019901">
    <property type="term" value="F:protein kinase binding"/>
    <property type="evidence" value="ECO:0007669"/>
    <property type="project" value="TreeGrafter"/>
</dbReference>
<dbReference type="PANTHER" id="PTHR13780:SF35">
    <property type="entry name" value="LD22662P"/>
    <property type="match status" value="1"/>
</dbReference>
<dbReference type="InterPro" id="IPR020568">
    <property type="entry name" value="Ribosomal_Su5_D2-typ_SF"/>
</dbReference>
<dbReference type="InterPro" id="IPR020569">
    <property type="entry name" value="UPF0029_Impact_CS"/>
</dbReference>
<dbReference type="PROSITE" id="PS51371">
    <property type="entry name" value="CBS"/>
    <property type="match status" value="4"/>
</dbReference>
<evidence type="ECO:0000313" key="15">
    <source>
        <dbReference type="Proteomes" id="UP000789390"/>
    </source>
</evidence>
<dbReference type="CDD" id="cd04641">
    <property type="entry name" value="CBS_euAMPK_gamma-like_repeat2"/>
    <property type="match status" value="1"/>
</dbReference>
<evidence type="ECO:0000313" key="14">
    <source>
        <dbReference type="EMBL" id="CAH0110747.1"/>
    </source>
</evidence>
<evidence type="ECO:0000256" key="1">
    <source>
        <dbReference type="ARBA" id="ARBA00004496"/>
    </source>
</evidence>
<feature type="domain" description="CBS" evidence="13">
    <location>
        <begin position="894"/>
        <end position="956"/>
    </location>
</feature>
<feature type="region of interest" description="Disordered" evidence="11">
    <location>
        <begin position="579"/>
        <end position="624"/>
    </location>
</feature>
<dbReference type="PROSITE" id="PS50908">
    <property type="entry name" value="RWD"/>
    <property type="match status" value="1"/>
</dbReference>
<name>A0A8J2S542_9CRUS</name>
<dbReference type="PROSITE" id="PS00910">
    <property type="entry name" value="UPF0029"/>
    <property type="match status" value="1"/>
</dbReference>
<evidence type="ECO:0000256" key="4">
    <source>
        <dbReference type="ARBA" id="ARBA00022491"/>
    </source>
</evidence>
<comment type="caution">
    <text evidence="14">The sequence shown here is derived from an EMBL/GenBank/DDBJ whole genome shotgun (WGS) entry which is preliminary data.</text>
</comment>
<sequence>MEHDDNLSKQMDEIEALSAIYPDEWKTEDEAFRTFSATITESGRVATLLITLPAEYPTTSPPFYLLTAPWMKEKDRDEIYNQLEQIYLENSGESILHLWMEKLREHLQQKDSTTEKDIHDETSITPAAEEIPKKFSSLDLEDSKAECPSIISADPFTERKSTFQGHAATVTNASQIKLVLAKLYENRKIAQATHNIYAYRMYNEHTKMWIQDCDDDGETHAGGRLMHLLQILDVKNVIVVVSRWFGGILLGGDRFKLINNAARDALELGTYIASSGGSDDVTKKKSKKRVREKNPSLFHVLPSKIGEQVTGSVITGGRKMKDPSLEQQLLLATIDDRDEGVDVCDLSPEIKGIGETISPSTRRHQLIPGRQSPRWIGRHSPISSDVCETIPEETPGGFSTPENDSAQNQTIRQQIAATHPPPRRHKLLPIQHLSLNIRQSSLPLPVIVTEDVDASDVDRSRSAAMASHDNGARPRAGTWSMPHPNPGRHSGTSNSVVSSATLIAANDDRLRRKSGDDAGLFGSPGRHKTLGSAHIFEAFRPRSKSDAQRAIKKPTIMTTVKNAVQNSLMGSPIVAGRIASPGSQSPSSLPYDVPTSYGSGNGVSEKNRTRSITEASTSRGPVSKVMDMFRNRSQSVSTDDKRKQKNQPTVIISNNNSHGALIRRGDDRRRASLGAGIPGALRTGDSASFDPNHAAILFRDSRGLPVADPFLDKLDFGDLDDENQIFVKFFKFHKCYDLIPTSAKLVVFDTQLLVKKAFFALVHNGVRAAPLWDSKKQCFVGMLTITDFIRILQMYYKSPMVQMEELEEHKLDTWRSVLQQDYKGLQSISPDASLFDAIYTLITNRIHRLPVIDPQTGNVLYIVTHKRILRFLFLYLKDMPKPSFMNKTLRELNIGTYDNVETASPDTPIITALTKFVERRVSALPIVDSQGRLVDIYSKFDVINLAAEKTYNNLDITLTQANEHRNTWFEGVSKCNLDDSLGTVMEKIVRAEVHRLVVVDNEDRVIGVISLSDILSELVLKPSLSFAGHHSKKNSLCSDAENTGTIPEETGSDDEIELASRAETLDQPAAAFEDIAMMDDEEECSREIRDALNSVTMAESNKSPEDEQAVTSI</sequence>
<evidence type="ECO:0000256" key="3">
    <source>
        <dbReference type="ARBA" id="ARBA00022490"/>
    </source>
</evidence>
<gene>
    <name evidence="14" type="ORF">DGAL_LOCUS14351</name>
</gene>
<dbReference type="Proteomes" id="UP000789390">
    <property type="component" value="Unassembled WGS sequence"/>
</dbReference>
<feature type="domain" description="CBS" evidence="13">
    <location>
        <begin position="821"/>
        <end position="879"/>
    </location>
</feature>
<dbReference type="InterPro" id="IPR016135">
    <property type="entry name" value="UBQ-conjugating_enzyme/RWD"/>
</dbReference>
<dbReference type="InterPro" id="IPR001498">
    <property type="entry name" value="Impact_N"/>
</dbReference>
<evidence type="ECO:0000256" key="8">
    <source>
        <dbReference type="ARBA" id="ARBA00023122"/>
    </source>
</evidence>
<evidence type="ECO:0000259" key="13">
    <source>
        <dbReference type="PROSITE" id="PS51371"/>
    </source>
</evidence>
<dbReference type="GO" id="GO:0005634">
    <property type="term" value="C:nucleus"/>
    <property type="evidence" value="ECO:0007669"/>
    <property type="project" value="TreeGrafter"/>
</dbReference>
<keyword evidence="3" id="KW-0963">Cytoplasm</keyword>
<keyword evidence="4" id="KW-0678">Repressor</keyword>
<evidence type="ECO:0000256" key="9">
    <source>
        <dbReference type="ARBA" id="ARBA00025878"/>
    </source>
</evidence>
<comment type="similarity">
    <text evidence="2">Belongs to the 5'-AMP-activated protein kinase gamma subunit family.</text>
</comment>
<evidence type="ECO:0000259" key="12">
    <source>
        <dbReference type="PROSITE" id="PS50908"/>
    </source>
</evidence>
<dbReference type="InterPro" id="IPR036956">
    <property type="entry name" value="Impact_N_sf"/>
</dbReference>
<dbReference type="Pfam" id="PF05773">
    <property type="entry name" value="RWD"/>
    <property type="match status" value="1"/>
</dbReference>
<dbReference type="SUPFAM" id="SSF54631">
    <property type="entry name" value="CBS-domain pair"/>
    <property type="match status" value="2"/>
</dbReference>
<evidence type="ECO:0000256" key="7">
    <source>
        <dbReference type="ARBA" id="ARBA00023016"/>
    </source>
</evidence>
<dbReference type="FunFam" id="3.10.580.10:FF:000003">
    <property type="entry name" value="Protein kinase AMP-activated non-catalytic subunit gamma 1"/>
    <property type="match status" value="1"/>
</dbReference>
<feature type="domain" description="CBS" evidence="13">
    <location>
        <begin position="965"/>
        <end position="1026"/>
    </location>
</feature>
<evidence type="ECO:0000256" key="10">
    <source>
        <dbReference type="PROSITE-ProRule" id="PRU00703"/>
    </source>
</evidence>
<keyword evidence="15" id="KW-1185">Reference proteome</keyword>
<evidence type="ECO:0000256" key="11">
    <source>
        <dbReference type="SAM" id="MobiDB-lite"/>
    </source>
</evidence>
<dbReference type="Gene3D" id="3.30.230.30">
    <property type="entry name" value="Impact, N-terminal domain"/>
    <property type="match status" value="1"/>
</dbReference>
<comment type="subcellular location">
    <subcellularLocation>
        <location evidence="1">Cytoplasm</location>
    </subcellularLocation>
</comment>
<dbReference type="InterPro" id="IPR006575">
    <property type="entry name" value="RWD_dom"/>
</dbReference>
<dbReference type="GO" id="GO:0006417">
    <property type="term" value="P:regulation of translation"/>
    <property type="evidence" value="ECO:0007669"/>
    <property type="project" value="UniProtKB-KW"/>
</dbReference>
<comment type="subunit">
    <text evidence="9">AMPK is a heterotrimer of an alpha catalytic subunit (PRKAA1 or PRKAA2), a beta (PRKAB1 or PRKAB2) and a gamma non-catalytic subunits (PRKAG1, PRKAG2 or PRKAG3). Interacts with FNIP1 and FNIP2.</text>
</comment>
<evidence type="ECO:0000256" key="5">
    <source>
        <dbReference type="ARBA" id="ARBA00022737"/>
    </source>
</evidence>
<dbReference type="OrthoDB" id="449052at2759"/>
<dbReference type="CDD" id="cd23821">
    <property type="entry name" value="RWD_IMPACT"/>
    <property type="match status" value="1"/>
</dbReference>
<reference evidence="14" key="1">
    <citation type="submission" date="2021-11" db="EMBL/GenBank/DDBJ databases">
        <authorList>
            <person name="Schell T."/>
        </authorList>
    </citation>
    <scope>NUCLEOTIDE SEQUENCE</scope>
    <source>
        <strain evidence="14">M5</strain>
    </source>
</reference>
<dbReference type="GO" id="GO:0016208">
    <property type="term" value="F:AMP binding"/>
    <property type="evidence" value="ECO:0007669"/>
    <property type="project" value="TreeGrafter"/>
</dbReference>
<dbReference type="InterPro" id="IPR046342">
    <property type="entry name" value="CBS_dom_sf"/>
</dbReference>
<feature type="compositionally biased region" description="Polar residues" evidence="11">
    <location>
        <begin position="1034"/>
        <end position="1045"/>
    </location>
</feature>
<dbReference type="Gene3D" id="3.10.580.10">
    <property type="entry name" value="CBS-domain"/>
    <property type="match status" value="2"/>
</dbReference>
<protein>
    <submittedName>
        <fullName evidence="14">Uncharacterized protein</fullName>
    </submittedName>
</protein>
<dbReference type="CDD" id="cd04618">
    <property type="entry name" value="CBS_euAMPK_gamma-like_repeat1"/>
    <property type="match status" value="1"/>
</dbReference>
<dbReference type="SUPFAM" id="SSF54495">
    <property type="entry name" value="UBC-like"/>
    <property type="match status" value="1"/>
</dbReference>
<dbReference type="SMART" id="SM00591">
    <property type="entry name" value="RWD"/>
    <property type="match status" value="1"/>
</dbReference>
<dbReference type="SUPFAM" id="SSF54211">
    <property type="entry name" value="Ribosomal protein S5 domain 2-like"/>
    <property type="match status" value="1"/>
</dbReference>
<dbReference type="GO" id="GO:0019887">
    <property type="term" value="F:protein kinase regulator activity"/>
    <property type="evidence" value="ECO:0007669"/>
    <property type="project" value="TreeGrafter"/>
</dbReference>
<keyword evidence="7" id="KW-0346">Stress response</keyword>
<dbReference type="SMART" id="SM00116">
    <property type="entry name" value="CBS"/>
    <property type="match status" value="4"/>
</dbReference>
<dbReference type="InterPro" id="IPR000644">
    <property type="entry name" value="CBS_dom"/>
</dbReference>
<keyword evidence="6" id="KW-0810">Translation regulation</keyword>
<evidence type="ECO:0000256" key="6">
    <source>
        <dbReference type="ARBA" id="ARBA00022845"/>
    </source>
</evidence>
<dbReference type="GO" id="GO:0031588">
    <property type="term" value="C:nucleotide-activated protein kinase complex"/>
    <property type="evidence" value="ECO:0007669"/>
    <property type="project" value="TreeGrafter"/>
</dbReference>
<feature type="domain" description="CBS" evidence="13">
    <location>
        <begin position="740"/>
        <end position="800"/>
    </location>
</feature>
<evidence type="ECO:0000256" key="2">
    <source>
        <dbReference type="ARBA" id="ARBA00006750"/>
    </source>
</evidence>
<dbReference type="GO" id="GO:0005737">
    <property type="term" value="C:cytoplasm"/>
    <property type="evidence" value="ECO:0007669"/>
    <property type="project" value="UniProtKB-SubCell"/>
</dbReference>
<feature type="compositionally biased region" description="Polar residues" evidence="11">
    <location>
        <begin position="596"/>
        <end position="620"/>
    </location>
</feature>
<proteinExistence type="inferred from homology"/>
<dbReference type="AlphaFoldDB" id="A0A8J2S542"/>
<feature type="domain" description="RWD" evidence="12">
    <location>
        <begin position="12"/>
        <end position="110"/>
    </location>
</feature>
<dbReference type="Pfam" id="PF00571">
    <property type="entry name" value="CBS"/>
    <property type="match status" value="3"/>
</dbReference>
<dbReference type="Gene3D" id="3.10.110.10">
    <property type="entry name" value="Ubiquitin Conjugating Enzyme"/>
    <property type="match status" value="1"/>
</dbReference>
<dbReference type="PANTHER" id="PTHR13780">
    <property type="entry name" value="AMP-ACTIVATED PROTEIN KINASE, GAMMA REGULATORY SUBUNIT"/>
    <property type="match status" value="1"/>
</dbReference>
<dbReference type="EMBL" id="CAKKLH010000306">
    <property type="protein sequence ID" value="CAH0110747.1"/>
    <property type="molecule type" value="Genomic_DNA"/>
</dbReference>
<keyword evidence="5" id="KW-0677">Repeat</keyword>
<accession>A0A8J2S542</accession>
<feature type="region of interest" description="Disordered" evidence="11">
    <location>
        <begin position="1028"/>
        <end position="1054"/>
    </location>
</feature>